<evidence type="ECO:0000256" key="1">
    <source>
        <dbReference type="ARBA" id="ARBA00022741"/>
    </source>
</evidence>
<dbReference type="Pfam" id="PF02597">
    <property type="entry name" value="ThiS"/>
    <property type="match status" value="1"/>
</dbReference>
<sequence>MKLLYFAWVRERTGIHEEDYDLPDGVATVADLVEHLRGRGDGFARAFADTGQIRAAVNQETAGPGDAVAQGDEVAFFPPMTGGRA</sequence>
<dbReference type="GO" id="GO:0006777">
    <property type="term" value="P:Mo-molybdopterin cofactor biosynthetic process"/>
    <property type="evidence" value="ECO:0007669"/>
    <property type="project" value="InterPro"/>
</dbReference>
<dbReference type="PANTHER" id="PTHR33359:SF1">
    <property type="entry name" value="MOLYBDOPTERIN SYNTHASE SULFUR CARRIER SUBUNIT"/>
    <property type="match status" value="1"/>
</dbReference>
<evidence type="ECO:0000313" key="4">
    <source>
        <dbReference type="EMBL" id="PJK31516.1"/>
    </source>
</evidence>
<dbReference type="GO" id="GO:0000166">
    <property type="term" value="F:nucleotide binding"/>
    <property type="evidence" value="ECO:0007669"/>
    <property type="project" value="UniProtKB-KW"/>
</dbReference>
<dbReference type="EMBL" id="PHIG01000004">
    <property type="protein sequence ID" value="PJK31516.1"/>
    <property type="molecule type" value="Genomic_DNA"/>
</dbReference>
<proteinExistence type="inferred from homology"/>
<comment type="caution">
    <text evidence="4">The sequence shown here is derived from an EMBL/GenBank/DDBJ whole genome shotgun (WGS) entry which is preliminary data.</text>
</comment>
<organism evidence="4 5">
    <name type="scientific">Minwuia thermotolerans</name>
    <dbReference type="NCBI Taxonomy" id="2056226"/>
    <lineage>
        <taxon>Bacteria</taxon>
        <taxon>Pseudomonadati</taxon>
        <taxon>Pseudomonadota</taxon>
        <taxon>Alphaproteobacteria</taxon>
        <taxon>Minwuiales</taxon>
        <taxon>Minwuiaceae</taxon>
        <taxon>Minwuia</taxon>
    </lineage>
</organism>
<dbReference type="GO" id="GO:1990133">
    <property type="term" value="C:molybdopterin adenylyltransferase complex"/>
    <property type="evidence" value="ECO:0007669"/>
    <property type="project" value="TreeGrafter"/>
</dbReference>
<dbReference type="PANTHER" id="PTHR33359">
    <property type="entry name" value="MOLYBDOPTERIN SYNTHASE SULFUR CARRIER SUBUNIT"/>
    <property type="match status" value="1"/>
</dbReference>
<dbReference type="RefSeq" id="WP_109794342.1">
    <property type="nucleotide sequence ID" value="NZ_PHIG01000004.1"/>
</dbReference>
<dbReference type="SUPFAM" id="SSF54285">
    <property type="entry name" value="MoaD/ThiS"/>
    <property type="match status" value="1"/>
</dbReference>
<dbReference type="InterPro" id="IPR012675">
    <property type="entry name" value="Beta-grasp_dom_sf"/>
</dbReference>
<keyword evidence="1" id="KW-0547">Nucleotide-binding</keyword>
<accession>A0A2M9G764</accession>
<dbReference type="CDD" id="cd00754">
    <property type="entry name" value="Ubl_MoaD"/>
    <property type="match status" value="1"/>
</dbReference>
<reference evidence="4 5" key="1">
    <citation type="submission" date="2017-11" db="EMBL/GenBank/DDBJ databases">
        <title>Draft genome sequence of Rhizobiales bacterium SY3-13.</title>
        <authorList>
            <person name="Sun C."/>
        </authorList>
    </citation>
    <scope>NUCLEOTIDE SEQUENCE [LARGE SCALE GENOMIC DNA]</scope>
    <source>
        <strain evidence="4 5">SY3-13</strain>
    </source>
</reference>
<dbReference type="NCBIfam" id="TIGR01682">
    <property type="entry name" value="moaD"/>
    <property type="match status" value="1"/>
</dbReference>
<evidence type="ECO:0000256" key="3">
    <source>
        <dbReference type="ARBA" id="ARBA00024247"/>
    </source>
</evidence>
<dbReference type="InterPro" id="IPR044672">
    <property type="entry name" value="MOCS2A"/>
</dbReference>
<dbReference type="Gene3D" id="3.10.20.30">
    <property type="match status" value="1"/>
</dbReference>
<name>A0A2M9G764_9PROT</name>
<evidence type="ECO:0000256" key="2">
    <source>
        <dbReference type="ARBA" id="ARBA00024200"/>
    </source>
</evidence>
<dbReference type="OrthoDB" id="9800712at2"/>
<dbReference type="InterPro" id="IPR003749">
    <property type="entry name" value="ThiS/MoaD-like"/>
</dbReference>
<dbReference type="AlphaFoldDB" id="A0A2M9G764"/>
<dbReference type="Proteomes" id="UP000229498">
    <property type="component" value="Unassembled WGS sequence"/>
</dbReference>
<keyword evidence="5" id="KW-1185">Reference proteome</keyword>
<gene>
    <name evidence="4" type="primary">moaD</name>
    <name evidence="4" type="ORF">CVT23_00210</name>
</gene>
<comment type="similarity">
    <text evidence="2">Belongs to the MoaD family.</text>
</comment>
<protein>
    <recommendedName>
        <fullName evidence="3">Molybdopterin synthase sulfur carrier subunit</fullName>
    </recommendedName>
</protein>
<evidence type="ECO:0000313" key="5">
    <source>
        <dbReference type="Proteomes" id="UP000229498"/>
    </source>
</evidence>
<dbReference type="InterPro" id="IPR016155">
    <property type="entry name" value="Mopterin_synth/thiamin_S_b"/>
</dbReference>